<dbReference type="GO" id="GO:0004815">
    <property type="term" value="F:aspartate-tRNA ligase activity"/>
    <property type="evidence" value="ECO:0007669"/>
    <property type="project" value="UniProtKB-EC"/>
</dbReference>
<dbReference type="InterPro" id="IPR004365">
    <property type="entry name" value="NA-bd_OB_tRNA"/>
</dbReference>
<evidence type="ECO:0000256" key="2">
    <source>
        <dbReference type="ARBA" id="ARBA00022490"/>
    </source>
</evidence>
<evidence type="ECO:0000256" key="8">
    <source>
        <dbReference type="HAMAP-Rule" id="MF_00044"/>
    </source>
</evidence>
<dbReference type="InterPro" id="IPR004524">
    <property type="entry name" value="Asp-tRNA-ligase_1"/>
</dbReference>
<feature type="site" description="Important for tRNA non-discrimination" evidence="8">
    <location>
        <position position="30"/>
    </location>
</feature>
<proteinExistence type="inferred from homology"/>
<dbReference type="Proteomes" id="UP001595617">
    <property type="component" value="Unassembled WGS sequence"/>
</dbReference>
<dbReference type="EMBL" id="JBHRYR010000002">
    <property type="protein sequence ID" value="MFC3852504.1"/>
    <property type="molecule type" value="Genomic_DNA"/>
</dbReference>
<dbReference type="EC" id="6.1.1.23" evidence="8"/>
<dbReference type="InterPro" id="IPR004364">
    <property type="entry name" value="Aa-tRNA-synt_II"/>
</dbReference>
<dbReference type="InterPro" id="IPR047090">
    <property type="entry name" value="AspRS_core"/>
</dbReference>
<comment type="subcellular location">
    <subcellularLocation>
        <location evidence="8">Cytoplasm</location>
    </subcellularLocation>
</comment>
<name>A0ABV7ZWB3_9GAMM</name>
<feature type="site" description="Important for tRNA non-discrimination" evidence="8">
    <location>
        <position position="81"/>
    </location>
</feature>
<feature type="binding site" evidence="8">
    <location>
        <begin position="534"/>
        <end position="537"/>
    </location>
    <ligand>
        <name>ATP</name>
        <dbReference type="ChEBI" id="CHEBI:30616"/>
    </ligand>
</feature>
<reference evidence="11" key="1">
    <citation type="journal article" date="2019" name="Int. J. Syst. Evol. Microbiol.">
        <title>The Global Catalogue of Microorganisms (GCM) 10K type strain sequencing project: providing services to taxonomists for standard genome sequencing and annotation.</title>
        <authorList>
            <consortium name="The Broad Institute Genomics Platform"/>
            <consortium name="The Broad Institute Genome Sequencing Center for Infectious Disease"/>
            <person name="Wu L."/>
            <person name="Ma J."/>
        </authorList>
    </citation>
    <scope>NUCLEOTIDE SEQUENCE [LARGE SCALE GENOMIC DNA]</scope>
    <source>
        <strain evidence="11">IBRC 10765</strain>
    </source>
</reference>
<dbReference type="SUPFAM" id="SSF50249">
    <property type="entry name" value="Nucleic acid-binding proteins"/>
    <property type="match status" value="1"/>
</dbReference>
<evidence type="ECO:0000256" key="1">
    <source>
        <dbReference type="ARBA" id="ARBA00006303"/>
    </source>
</evidence>
<dbReference type="Pfam" id="PF02938">
    <property type="entry name" value="GAD"/>
    <property type="match status" value="1"/>
</dbReference>
<dbReference type="SUPFAM" id="SSF55261">
    <property type="entry name" value="GAD domain-like"/>
    <property type="match status" value="1"/>
</dbReference>
<feature type="binding site" evidence="8">
    <location>
        <position position="482"/>
    </location>
    <ligand>
        <name>ATP</name>
        <dbReference type="ChEBI" id="CHEBI:30616"/>
    </ligand>
</feature>
<accession>A0ABV7ZWB3</accession>
<dbReference type="InterPro" id="IPR006195">
    <property type="entry name" value="aa-tRNA-synth_II"/>
</dbReference>
<keyword evidence="7 8" id="KW-0030">Aminoacyl-tRNA synthetase</keyword>
<feature type="binding site" evidence="8">
    <location>
        <begin position="219"/>
        <end position="221"/>
    </location>
    <ligand>
        <name>ATP</name>
        <dbReference type="ChEBI" id="CHEBI:30616"/>
    </ligand>
</feature>
<dbReference type="Gene3D" id="3.30.1360.30">
    <property type="entry name" value="GAD-like domain"/>
    <property type="match status" value="1"/>
</dbReference>
<keyword evidence="3 8" id="KW-0436">Ligase</keyword>
<evidence type="ECO:0000256" key="4">
    <source>
        <dbReference type="ARBA" id="ARBA00022741"/>
    </source>
</evidence>
<dbReference type="CDD" id="cd00777">
    <property type="entry name" value="AspRS_core"/>
    <property type="match status" value="1"/>
</dbReference>
<dbReference type="RefSeq" id="WP_380694699.1">
    <property type="nucleotide sequence ID" value="NZ_JBHRYR010000002.1"/>
</dbReference>
<dbReference type="InterPro" id="IPR002312">
    <property type="entry name" value="Asp/Asn-tRNA-synth_IIb"/>
</dbReference>
<dbReference type="PANTHER" id="PTHR22594:SF5">
    <property type="entry name" value="ASPARTATE--TRNA LIGASE, MITOCHONDRIAL"/>
    <property type="match status" value="1"/>
</dbReference>
<comment type="similarity">
    <text evidence="1 8">Belongs to the class-II aminoacyl-tRNA synthetase family. Type 1 subfamily.</text>
</comment>
<feature type="binding site" evidence="8">
    <location>
        <position position="449"/>
    </location>
    <ligand>
        <name>L-aspartate</name>
        <dbReference type="ChEBI" id="CHEBI:29991"/>
    </ligand>
</feature>
<evidence type="ECO:0000313" key="11">
    <source>
        <dbReference type="Proteomes" id="UP001595617"/>
    </source>
</evidence>
<dbReference type="PRINTS" id="PR01042">
    <property type="entry name" value="TRNASYNTHASP"/>
</dbReference>
<gene>
    <name evidence="8 10" type="primary">aspS</name>
    <name evidence="10" type="ORF">ACFOOG_06615</name>
</gene>
<dbReference type="InterPro" id="IPR029351">
    <property type="entry name" value="GAD_dom"/>
</dbReference>
<dbReference type="InterPro" id="IPR004115">
    <property type="entry name" value="GAD-like_sf"/>
</dbReference>
<dbReference type="InterPro" id="IPR047089">
    <property type="entry name" value="Asp-tRNA-ligase_1_N"/>
</dbReference>
<dbReference type="InterPro" id="IPR012340">
    <property type="entry name" value="NA-bd_OB-fold"/>
</dbReference>
<dbReference type="PANTHER" id="PTHR22594">
    <property type="entry name" value="ASPARTYL/LYSYL-TRNA SYNTHETASE"/>
    <property type="match status" value="1"/>
</dbReference>
<dbReference type="SUPFAM" id="SSF55681">
    <property type="entry name" value="Class II aaRS and biotin synthetases"/>
    <property type="match status" value="1"/>
</dbReference>
<evidence type="ECO:0000256" key="5">
    <source>
        <dbReference type="ARBA" id="ARBA00022840"/>
    </source>
</evidence>
<sequence length="590" mass="66114">MRTHYCGELRSSHNEETVTLCGWVHRRRDHGGVIFLDLRDRDGLVQVVFDPDDDVNFNTADRVRSEYVVKVTGRVRARPEGTVNKDLPTGEIEVLGKQITVLNAAATPPFPLDSHSGVGEDVRLKYRYMDLRRPEMQSKLILRSRISTALRRYLDDKGFLEIETPILTRATPEGARDYLVPSRTHDGKFFALPQSPQLFKQLLMVAGFDRYYQIAKCFRDEDLRADRQPEFTQIDMEASFVEESDIMGVAEGMIRHIFKESLGIEFGELPHMPFSEAMERYGSDKPDLRIPLELVTVSDLMAEVEFKVFSGPATDPKGRVAALRVPKGSELTRKQIDDYTKYVGIFGAKGLAYIKVNDLSDLEEGLQSPIVKFLPVAVRKALLERLGAENGDLIFFGADKARIVNDALGALRIKLGEDLNLYTAEWAPLWVVDFPMFEQDDDGSLHALHHPFTAPQCTPEELRAAPEKALSRAYDLVLNGTELGGGSIRIHDQAMQAVVFDLLAITPEEQREKFGFLLDALQYGAPPHGGLAFGFDRLIMLMTGADSIRDVIAFPKTQSAACVMTQAPGEVSNEQLRELNIRVRKSVTEG</sequence>
<keyword evidence="6 8" id="KW-0648">Protein biosynthesis</keyword>
<keyword evidence="5 8" id="KW-0067">ATP-binding</keyword>
<feature type="binding site" evidence="8">
    <location>
        <position position="173"/>
    </location>
    <ligand>
        <name>L-aspartate</name>
        <dbReference type="ChEBI" id="CHEBI:29991"/>
    </ligand>
</feature>
<keyword evidence="4 8" id="KW-0547">Nucleotide-binding</keyword>
<dbReference type="PROSITE" id="PS50862">
    <property type="entry name" value="AA_TRNA_LIGASE_II"/>
    <property type="match status" value="1"/>
</dbReference>
<evidence type="ECO:0000259" key="9">
    <source>
        <dbReference type="PROSITE" id="PS50862"/>
    </source>
</evidence>
<dbReference type="InterPro" id="IPR045864">
    <property type="entry name" value="aa-tRNA-synth_II/BPL/LPL"/>
</dbReference>
<feature type="binding site" evidence="8">
    <location>
        <position position="489"/>
    </location>
    <ligand>
        <name>L-aspartate</name>
        <dbReference type="ChEBI" id="CHEBI:29991"/>
    </ligand>
</feature>
<dbReference type="Pfam" id="PF00152">
    <property type="entry name" value="tRNA-synt_2"/>
    <property type="match status" value="1"/>
</dbReference>
<feature type="region of interest" description="Aspartate" evidence="8">
    <location>
        <begin position="197"/>
        <end position="200"/>
    </location>
</feature>
<evidence type="ECO:0000256" key="3">
    <source>
        <dbReference type="ARBA" id="ARBA00022598"/>
    </source>
</evidence>
<dbReference type="Pfam" id="PF01336">
    <property type="entry name" value="tRNA_anti-codon"/>
    <property type="match status" value="1"/>
</dbReference>
<dbReference type="Gene3D" id="3.30.930.10">
    <property type="entry name" value="Bira Bifunctional Protein, Domain 2"/>
    <property type="match status" value="1"/>
</dbReference>
<comment type="function">
    <text evidence="8">Aspartyl-tRNA synthetase with relaxed tRNA specificity since it is able to aspartylate not only its cognate tRNA(Asp) but also tRNA(Asn). Reaction proceeds in two steps: L-aspartate is first activated by ATP to form Asp-AMP and then transferred to the acceptor end of tRNA(Asp/Asn).</text>
</comment>
<feature type="binding site" evidence="8">
    <location>
        <position position="228"/>
    </location>
    <ligand>
        <name>ATP</name>
        <dbReference type="ChEBI" id="CHEBI:30616"/>
    </ligand>
</feature>
<protein>
    <recommendedName>
        <fullName evidence="8">Aspartate--tRNA(Asp/Asn) ligase</fullName>
        <ecNumber evidence="8">6.1.1.23</ecNumber>
    </recommendedName>
    <alternativeName>
        <fullName evidence="8">Aspartyl-tRNA synthetase</fullName>
        <shortName evidence="8">AspRS</shortName>
    </alternativeName>
    <alternativeName>
        <fullName evidence="8">Non-discriminating aspartyl-tRNA synthetase</fullName>
        <shortName evidence="8">ND-AspRS</shortName>
    </alternativeName>
</protein>
<evidence type="ECO:0000313" key="10">
    <source>
        <dbReference type="EMBL" id="MFC3852504.1"/>
    </source>
</evidence>
<keyword evidence="2 8" id="KW-0963">Cytoplasm</keyword>
<keyword evidence="11" id="KW-1185">Reference proteome</keyword>
<dbReference type="CDD" id="cd04317">
    <property type="entry name" value="EcAspRS_like_N"/>
    <property type="match status" value="1"/>
</dbReference>
<feature type="domain" description="Aminoacyl-transfer RNA synthetases class-II family profile" evidence="9">
    <location>
        <begin position="142"/>
        <end position="555"/>
    </location>
</feature>
<dbReference type="HAMAP" id="MF_00044">
    <property type="entry name" value="Asp_tRNA_synth_type1"/>
    <property type="match status" value="1"/>
</dbReference>
<feature type="binding site" evidence="8">
    <location>
        <position position="219"/>
    </location>
    <ligand>
        <name>L-aspartate</name>
        <dbReference type="ChEBI" id="CHEBI:29991"/>
    </ligand>
</feature>
<dbReference type="Gene3D" id="2.40.50.140">
    <property type="entry name" value="Nucleic acid-binding proteins"/>
    <property type="match status" value="1"/>
</dbReference>
<evidence type="ECO:0000256" key="7">
    <source>
        <dbReference type="ARBA" id="ARBA00023146"/>
    </source>
</evidence>
<dbReference type="NCBIfam" id="TIGR00459">
    <property type="entry name" value="aspS_bact"/>
    <property type="match status" value="1"/>
</dbReference>
<comment type="subunit">
    <text evidence="8">Homodimer.</text>
</comment>
<evidence type="ECO:0000256" key="6">
    <source>
        <dbReference type="ARBA" id="ARBA00022917"/>
    </source>
</evidence>
<comment type="caution">
    <text evidence="10">The sequence shown here is derived from an EMBL/GenBank/DDBJ whole genome shotgun (WGS) entry which is preliminary data.</text>
</comment>
<dbReference type="NCBIfam" id="NF001750">
    <property type="entry name" value="PRK00476.1"/>
    <property type="match status" value="1"/>
</dbReference>
<organism evidence="10 11">
    <name type="scientific">Saccharospirillum mangrovi</name>
    <dbReference type="NCBI Taxonomy" id="2161747"/>
    <lineage>
        <taxon>Bacteria</taxon>
        <taxon>Pseudomonadati</taxon>
        <taxon>Pseudomonadota</taxon>
        <taxon>Gammaproteobacteria</taxon>
        <taxon>Oceanospirillales</taxon>
        <taxon>Saccharospirillaceae</taxon>
        <taxon>Saccharospirillum</taxon>
    </lineage>
</organism>
<comment type="catalytic activity">
    <reaction evidence="8">
        <text>tRNA(Asx) + L-aspartate + ATP = L-aspartyl-tRNA(Asx) + AMP + diphosphate</text>
        <dbReference type="Rhea" id="RHEA:18349"/>
        <dbReference type="Rhea" id="RHEA-COMP:9710"/>
        <dbReference type="Rhea" id="RHEA-COMP:9711"/>
        <dbReference type="ChEBI" id="CHEBI:29991"/>
        <dbReference type="ChEBI" id="CHEBI:30616"/>
        <dbReference type="ChEBI" id="CHEBI:33019"/>
        <dbReference type="ChEBI" id="CHEBI:78442"/>
        <dbReference type="ChEBI" id="CHEBI:78516"/>
        <dbReference type="ChEBI" id="CHEBI:456215"/>
        <dbReference type="EC" id="6.1.1.23"/>
    </reaction>
</comment>